<keyword evidence="7 10" id="KW-0472">Membrane</keyword>
<dbReference type="SUPFAM" id="SSF56935">
    <property type="entry name" value="Porins"/>
    <property type="match status" value="1"/>
</dbReference>
<evidence type="ECO:0000313" key="14">
    <source>
        <dbReference type="EMBL" id="MDG0863679.1"/>
    </source>
</evidence>
<keyword evidence="15" id="KW-1185">Reference proteome</keyword>
<evidence type="ECO:0000259" key="13">
    <source>
        <dbReference type="Pfam" id="PF07715"/>
    </source>
</evidence>
<dbReference type="InterPro" id="IPR000531">
    <property type="entry name" value="Beta-barrel_TonB"/>
</dbReference>
<evidence type="ECO:0000256" key="7">
    <source>
        <dbReference type="ARBA" id="ARBA00023136"/>
    </source>
</evidence>
<dbReference type="PANTHER" id="PTHR47234:SF2">
    <property type="entry name" value="TONB-DEPENDENT RECEPTOR"/>
    <property type="match status" value="1"/>
</dbReference>
<dbReference type="InterPro" id="IPR012910">
    <property type="entry name" value="Plug_dom"/>
</dbReference>
<keyword evidence="5 10" id="KW-0812">Transmembrane</keyword>
<dbReference type="EMBL" id="SGUG01000020">
    <property type="protein sequence ID" value="MDG0863679.1"/>
    <property type="molecule type" value="Genomic_DNA"/>
</dbReference>
<evidence type="ECO:0000256" key="1">
    <source>
        <dbReference type="ARBA" id="ARBA00004571"/>
    </source>
</evidence>
<keyword evidence="8" id="KW-0675">Receptor</keyword>
<reference evidence="14" key="1">
    <citation type="submission" date="2019-02" db="EMBL/GenBank/DDBJ databases">
        <title>Draft genome of the type strain Pelomonas aquatica CCUG 52575T.</title>
        <authorList>
            <person name="Gomila M."/>
            <person name="Lalucat J."/>
        </authorList>
    </citation>
    <scope>NUCLEOTIDE SEQUENCE</scope>
    <source>
        <strain evidence="14">CCUG 52575</strain>
    </source>
</reference>
<organism evidence="14 15">
    <name type="scientific">Pelomonas aquatica</name>
    <dbReference type="NCBI Taxonomy" id="431058"/>
    <lineage>
        <taxon>Bacteria</taxon>
        <taxon>Pseudomonadati</taxon>
        <taxon>Pseudomonadota</taxon>
        <taxon>Betaproteobacteria</taxon>
        <taxon>Burkholderiales</taxon>
        <taxon>Sphaerotilaceae</taxon>
        <taxon>Roseateles</taxon>
    </lineage>
</organism>
<feature type="domain" description="TonB-dependent receptor plug" evidence="13">
    <location>
        <begin position="149"/>
        <end position="265"/>
    </location>
</feature>
<evidence type="ECO:0000256" key="8">
    <source>
        <dbReference type="ARBA" id="ARBA00023170"/>
    </source>
</evidence>
<evidence type="ECO:0000256" key="10">
    <source>
        <dbReference type="PROSITE-ProRule" id="PRU01360"/>
    </source>
</evidence>
<accession>A0A9X4LJ78</accession>
<dbReference type="Pfam" id="PF07715">
    <property type="entry name" value="Plug"/>
    <property type="match status" value="1"/>
</dbReference>
<comment type="caution">
    <text evidence="14">The sequence shown here is derived from an EMBL/GenBank/DDBJ whole genome shotgun (WGS) entry which is preliminary data.</text>
</comment>
<dbReference type="InterPro" id="IPR036942">
    <property type="entry name" value="Beta-barrel_TonB_sf"/>
</dbReference>
<feature type="domain" description="TonB-dependent receptor-like beta-barrel" evidence="12">
    <location>
        <begin position="454"/>
        <end position="1005"/>
    </location>
</feature>
<evidence type="ECO:0000256" key="4">
    <source>
        <dbReference type="ARBA" id="ARBA00022452"/>
    </source>
</evidence>
<dbReference type="PROSITE" id="PS52016">
    <property type="entry name" value="TONB_DEPENDENT_REC_3"/>
    <property type="match status" value="1"/>
</dbReference>
<proteinExistence type="inferred from homology"/>
<name>A0A9X4LJ78_9BURK</name>
<dbReference type="Pfam" id="PF00593">
    <property type="entry name" value="TonB_dep_Rec_b-barrel"/>
    <property type="match status" value="1"/>
</dbReference>
<evidence type="ECO:0000256" key="6">
    <source>
        <dbReference type="ARBA" id="ARBA00023077"/>
    </source>
</evidence>
<evidence type="ECO:0000256" key="5">
    <source>
        <dbReference type="ARBA" id="ARBA00022692"/>
    </source>
</evidence>
<evidence type="ECO:0000256" key="3">
    <source>
        <dbReference type="ARBA" id="ARBA00022448"/>
    </source>
</evidence>
<protein>
    <recommendedName>
        <fullName evidence="16">TonB-dependent receptor</fullName>
    </recommendedName>
</protein>
<keyword evidence="9 10" id="KW-0998">Cell outer membrane</keyword>
<evidence type="ECO:0000256" key="2">
    <source>
        <dbReference type="ARBA" id="ARBA00009810"/>
    </source>
</evidence>
<evidence type="ECO:0008006" key="16">
    <source>
        <dbReference type="Google" id="ProtNLM"/>
    </source>
</evidence>
<dbReference type="Proteomes" id="UP001152766">
    <property type="component" value="Unassembled WGS sequence"/>
</dbReference>
<keyword evidence="4 10" id="KW-1134">Transmembrane beta strand</keyword>
<gene>
    <name evidence="14" type="ORF">EXJ73_14525</name>
</gene>
<keyword evidence="6 11" id="KW-0798">TonB box</keyword>
<evidence type="ECO:0000259" key="12">
    <source>
        <dbReference type="Pfam" id="PF00593"/>
    </source>
</evidence>
<dbReference type="Gene3D" id="2.170.130.10">
    <property type="entry name" value="TonB-dependent receptor, plug domain"/>
    <property type="match status" value="1"/>
</dbReference>
<comment type="subcellular location">
    <subcellularLocation>
        <location evidence="1 10">Cell outer membrane</location>
        <topology evidence="1 10">Multi-pass membrane protein</topology>
    </subcellularLocation>
</comment>
<keyword evidence="3 10" id="KW-0813">Transport</keyword>
<dbReference type="Gene3D" id="2.40.170.20">
    <property type="entry name" value="TonB-dependent receptor, beta-barrel domain"/>
    <property type="match status" value="1"/>
</dbReference>
<dbReference type="PANTHER" id="PTHR47234">
    <property type="match status" value="1"/>
</dbReference>
<sequence>MGQMLSVHSYNRFEPSQGGWTLTLRLRRRATKASGYRYAFGHACCGAGAAVLGKPVWARTTHYIECAASSHSEGSSSAGLSVGVTPFPHQGSFFIMKHIALKPLAAALALAGVAQLPAQAQAAAPGAREELERVEVIGSRIKRINIADETANPITLISREEIQRSGVATTRDLLEMLPGFNSGTLSDLNGSNSFGNGGTGASLRNLGKQSTLVLLNSRRIAAYPLADYNEVFSNLDSLPVDAIERIEVLKSGGSALYGSDAVAGVINIVTRSSFKGLTVSANAQESLKSKQFKDQSFAVTGGVGNLATDGFNVLANVDYYHRGDFFWRDVLQYSNPAYKAFSSSFGSFSSYSYPGNVIGQGPVAGCTTFNASKTLCMYDRYQRFSVQPSADRLSGIVSAKFKVSDHMQGFAEALYSNTKNAYYSAHQTYGAAAANVVWGDPNTNAARTFVYRGLPAQHPLNQTGGEVEFRYRFVDDNQANKVSTDQYRVLAGLKGDWQGWDWESAVGMMGGTTTQRQRGQFSDSGFKEVIGDYNKDTLDADFFNKPNGYKIGQTNSDAVLNKLFPAFGYDAKINQTFLDGKATTEFGSLAGGPINIATGFELRHETMKIAPDALSASGDIVGLGTVRADAGRSFGALFVEADLPVTKALDAQVAGRLDKFPGFAAHFSPKVAVRAQLMPQLMLRGSVEGGFRAPNLTESAASSKSAFQPGVSDPKRCDAASALISDLTAQAKALPDSDPNKTLLQARADAIDDCSMGVANVVRNNPGLKPETSHIMTFGLAFQPVKSFSTTLDYYAIERVNEIGTKSVSDLLNAESQQPAGTIVRAPDFSNDPTFKTPAEVAKYAPGAGRLNLVSGQFVNLGKTKTSGVDWTMTSQFSDPLGNVSVNFDSTYLLEFKQFSTSDNRYGDNLAGRWGFPRFNFKLRASQEWGSWTHTLTYFWTGSTTLTGDYFDATNGVVNWSVGDCANKKKLDANQCQVHSYNRLDYNLAWRPTKALTLSANLRNVLGRRPPINYRSFGQGGIIPDNREDVMGRVLRLAVEYRFL</sequence>
<evidence type="ECO:0000256" key="11">
    <source>
        <dbReference type="RuleBase" id="RU003357"/>
    </source>
</evidence>
<dbReference type="GO" id="GO:0009279">
    <property type="term" value="C:cell outer membrane"/>
    <property type="evidence" value="ECO:0007669"/>
    <property type="project" value="UniProtKB-SubCell"/>
</dbReference>
<evidence type="ECO:0000256" key="9">
    <source>
        <dbReference type="ARBA" id="ARBA00023237"/>
    </source>
</evidence>
<comment type="similarity">
    <text evidence="2 10 11">Belongs to the TonB-dependent receptor family.</text>
</comment>
<dbReference type="AlphaFoldDB" id="A0A9X4LJ78"/>
<evidence type="ECO:0000313" key="15">
    <source>
        <dbReference type="Proteomes" id="UP001152766"/>
    </source>
</evidence>
<dbReference type="InterPro" id="IPR037066">
    <property type="entry name" value="Plug_dom_sf"/>
</dbReference>
<dbReference type="InterPro" id="IPR039426">
    <property type="entry name" value="TonB-dep_rcpt-like"/>
</dbReference>